<dbReference type="Proteomes" id="UP001629246">
    <property type="component" value="Unassembled WGS sequence"/>
</dbReference>
<dbReference type="PANTHER" id="PTHR42695">
    <property type="entry name" value="GLUTAMINE AMIDOTRANSFERASE YLR126C-RELATED"/>
    <property type="match status" value="1"/>
</dbReference>
<dbReference type="Gene3D" id="3.40.50.880">
    <property type="match status" value="1"/>
</dbReference>
<reference evidence="2 3" key="1">
    <citation type="journal article" date="2024" name="Chem. Sci.">
        <title>Discovery of megapolipeptins by genome mining of a Burkholderiales bacteria collection.</title>
        <authorList>
            <person name="Paulo B.S."/>
            <person name="Recchia M.J.J."/>
            <person name="Lee S."/>
            <person name="Fergusson C.H."/>
            <person name="Romanowski S.B."/>
            <person name="Hernandez A."/>
            <person name="Krull N."/>
            <person name="Liu D.Y."/>
            <person name="Cavanagh H."/>
            <person name="Bos A."/>
            <person name="Gray C.A."/>
            <person name="Murphy B.T."/>
            <person name="Linington R.G."/>
            <person name="Eustaquio A.S."/>
        </authorList>
    </citation>
    <scope>NUCLEOTIDE SEQUENCE [LARGE SCALE GENOMIC DNA]</scope>
    <source>
        <strain evidence="2 3">RL21-008-BIB-A</strain>
    </source>
</reference>
<dbReference type="PANTHER" id="PTHR42695:SF5">
    <property type="entry name" value="GLUTAMINE AMIDOTRANSFERASE YLR126C-RELATED"/>
    <property type="match status" value="1"/>
</dbReference>
<dbReference type="PROSITE" id="PS51273">
    <property type="entry name" value="GATASE_TYPE_1"/>
    <property type="match status" value="1"/>
</dbReference>
<dbReference type="Pfam" id="PF00117">
    <property type="entry name" value="GATase"/>
    <property type="match status" value="1"/>
</dbReference>
<dbReference type="EMBL" id="JAQQFM010000003">
    <property type="protein sequence ID" value="MFL9923978.1"/>
    <property type="molecule type" value="Genomic_DNA"/>
</dbReference>
<organism evidence="2 3">
    <name type="scientific">Herbaspirillum lusitanum</name>
    <dbReference type="NCBI Taxonomy" id="213312"/>
    <lineage>
        <taxon>Bacteria</taxon>
        <taxon>Pseudomonadati</taxon>
        <taxon>Pseudomonadota</taxon>
        <taxon>Betaproteobacteria</taxon>
        <taxon>Burkholderiales</taxon>
        <taxon>Oxalobacteraceae</taxon>
        <taxon>Herbaspirillum</taxon>
    </lineage>
</organism>
<comment type="caution">
    <text evidence="2">The sequence shown here is derived from an EMBL/GenBank/DDBJ whole genome shotgun (WGS) entry which is preliminary data.</text>
</comment>
<dbReference type="RefSeq" id="WP_408156154.1">
    <property type="nucleotide sequence ID" value="NZ_JAQQFM010000003.1"/>
</dbReference>
<evidence type="ECO:0000259" key="1">
    <source>
        <dbReference type="Pfam" id="PF00117"/>
    </source>
</evidence>
<dbReference type="InterPro" id="IPR044992">
    <property type="entry name" value="ChyE-like"/>
</dbReference>
<keyword evidence="3" id="KW-1185">Reference proteome</keyword>
<evidence type="ECO:0000313" key="2">
    <source>
        <dbReference type="EMBL" id="MFL9923978.1"/>
    </source>
</evidence>
<dbReference type="SUPFAM" id="SSF52317">
    <property type="entry name" value="Class I glutamine amidotransferase-like"/>
    <property type="match status" value="1"/>
</dbReference>
<gene>
    <name evidence="2" type="ORF">PQR62_06875</name>
</gene>
<proteinExistence type="predicted"/>
<evidence type="ECO:0000313" key="3">
    <source>
        <dbReference type="Proteomes" id="UP001629246"/>
    </source>
</evidence>
<name>A0ABW9A5K9_9BURK</name>
<dbReference type="NCBIfam" id="NF005458">
    <property type="entry name" value="PRK07053.1"/>
    <property type="match status" value="1"/>
</dbReference>
<dbReference type="InterPro" id="IPR017926">
    <property type="entry name" value="GATASE"/>
</dbReference>
<dbReference type="InterPro" id="IPR029062">
    <property type="entry name" value="Class_I_gatase-like"/>
</dbReference>
<accession>A0ABW9A5K9</accession>
<keyword evidence="2" id="KW-0315">Glutamine amidotransferase</keyword>
<sequence>MKKALALRHVAFEDLGQLAPLLESSGFEIEYFEVGVDSFAGASPLDADLVIVLGGPIAVYELDQYPYLRAEISWLRARLLEDLPTLGICLGAQLMAAALHAKVYPGNAGKEIGWSPLKPGSDAADLPCMQCLMQGDIHVLHWHGDTFDLPQGARHLAATDRYPNQAFSWGRNCLALQFHPEFDVGRVEQWLIGHAHEIAHTSDLSPAGLRRESQSHAQPFRVASRDFWNGWLAKVNPSVGRPARRAAAL</sequence>
<feature type="domain" description="Glutamine amidotransferase" evidence="1">
    <location>
        <begin position="44"/>
        <end position="186"/>
    </location>
</feature>
<dbReference type="CDD" id="cd01741">
    <property type="entry name" value="GATase1_1"/>
    <property type="match status" value="1"/>
</dbReference>
<protein>
    <submittedName>
        <fullName evidence="2">Glutamine amidotransferase</fullName>
    </submittedName>
</protein>